<gene>
    <name evidence="5" type="ORF">ASCRUDRAFT_10726</name>
</gene>
<dbReference type="RefSeq" id="XP_020044142.1">
    <property type="nucleotide sequence ID" value="XM_020188673.1"/>
</dbReference>
<evidence type="ECO:0000256" key="2">
    <source>
        <dbReference type="ARBA" id="ARBA00005830"/>
    </source>
</evidence>
<dbReference type="STRING" id="1344418.A0A1D2V8L3"/>
<evidence type="ECO:0000256" key="3">
    <source>
        <dbReference type="ARBA" id="ARBA00022723"/>
    </source>
</evidence>
<sequence length="314" mass="36120">MISYENGLTIKQLNEFDKEGCLCLPNFLSAEQVEELLCHSKELLNDMDLSNHPMTKFTTGETLNEKHIGDEYFLESSDKISYFFEPDAFNKEGELIKAKEKSINKIGHSLHTKDEKFNKITMKDSRIQKIARQLKFVDPRVLQSMLIFKQPEIGAKVPSHQDGVFLYTKPLSAIGFWFALENCSQKNGCLSYNPGSHKTFPIKKRFVKVDKGRSGCNIVSINEIENRKEGKEDEDEEEIKDKDMDEDYKFVECKAGSLILIHNSVLHKSEPNLSEESRYAYTFHVIDCNCEYDELNWLQVPPSEDGGTDFAKLY</sequence>
<reference evidence="6" key="1">
    <citation type="submission" date="2016-05" db="EMBL/GenBank/DDBJ databases">
        <title>Comparative genomics of biotechnologically important yeasts.</title>
        <authorList>
            <consortium name="DOE Joint Genome Institute"/>
            <person name="Riley R."/>
            <person name="Haridas S."/>
            <person name="Wolfe K.H."/>
            <person name="Lopes M.R."/>
            <person name="Hittinger C.T."/>
            <person name="Goker M."/>
            <person name="Salamov A."/>
            <person name="Wisecaver J."/>
            <person name="Long T.M."/>
            <person name="Aerts A.L."/>
            <person name="Barry K."/>
            <person name="Choi C."/>
            <person name="Clum A."/>
            <person name="Coughlan A.Y."/>
            <person name="Deshpande S."/>
            <person name="Douglass A.P."/>
            <person name="Hanson S.J."/>
            <person name="Klenk H.-P."/>
            <person name="Labutti K."/>
            <person name="Lapidus A."/>
            <person name="Lindquist E."/>
            <person name="Lipzen A."/>
            <person name="Meier-Kolthoff J.P."/>
            <person name="Ohm R.A."/>
            <person name="Otillar R.P."/>
            <person name="Pangilinan J."/>
            <person name="Peng Y."/>
            <person name="Rokas A."/>
            <person name="Rosa C.A."/>
            <person name="Scheuner C."/>
            <person name="Sibirny A.A."/>
            <person name="Slot J.C."/>
            <person name="Stielow J.B."/>
            <person name="Sun H."/>
            <person name="Kurtzman C.P."/>
            <person name="Blackwell M."/>
            <person name="Grigoriev I.V."/>
            <person name="Jeffries T.W."/>
        </authorList>
    </citation>
    <scope>NUCLEOTIDE SEQUENCE [LARGE SCALE GENOMIC DNA]</scope>
    <source>
        <strain evidence="6">DSM 1968</strain>
    </source>
</reference>
<evidence type="ECO:0000256" key="1">
    <source>
        <dbReference type="ARBA" id="ARBA00001962"/>
    </source>
</evidence>
<proteinExistence type="inferred from homology"/>
<keyword evidence="5" id="KW-0560">Oxidoreductase</keyword>
<organism evidence="5 6">
    <name type="scientific">Ascoidea rubescens DSM 1968</name>
    <dbReference type="NCBI Taxonomy" id="1344418"/>
    <lineage>
        <taxon>Eukaryota</taxon>
        <taxon>Fungi</taxon>
        <taxon>Dikarya</taxon>
        <taxon>Ascomycota</taxon>
        <taxon>Saccharomycotina</taxon>
        <taxon>Saccharomycetes</taxon>
        <taxon>Ascoideaceae</taxon>
        <taxon>Ascoidea</taxon>
    </lineage>
</organism>
<evidence type="ECO:0000313" key="6">
    <source>
        <dbReference type="Proteomes" id="UP000095038"/>
    </source>
</evidence>
<dbReference type="PANTHER" id="PTHR20883:SF15">
    <property type="entry name" value="PHYTANOYL-COA DIOXYGENASE DOMAIN-CONTAINING PROTEIN 1"/>
    <property type="match status" value="1"/>
</dbReference>
<dbReference type="Gene3D" id="2.60.120.620">
    <property type="entry name" value="q2cbj1_9rhob like domain"/>
    <property type="match status" value="1"/>
</dbReference>
<accession>A0A1D2V8L3</accession>
<comment type="cofactor">
    <cofactor evidence="1">
        <name>Fe cation</name>
        <dbReference type="ChEBI" id="CHEBI:24875"/>
    </cofactor>
</comment>
<evidence type="ECO:0000313" key="5">
    <source>
        <dbReference type="EMBL" id="ODV57835.1"/>
    </source>
</evidence>
<dbReference type="Proteomes" id="UP000095038">
    <property type="component" value="Unassembled WGS sequence"/>
</dbReference>
<dbReference type="SUPFAM" id="SSF51197">
    <property type="entry name" value="Clavaminate synthase-like"/>
    <property type="match status" value="1"/>
</dbReference>
<name>A0A1D2V8L3_9ASCO</name>
<dbReference type="InterPro" id="IPR008775">
    <property type="entry name" value="Phytyl_CoA_dOase-like"/>
</dbReference>
<comment type="similarity">
    <text evidence="2">Belongs to the PhyH family.</text>
</comment>
<keyword evidence="3" id="KW-0479">Metal-binding</keyword>
<keyword evidence="6" id="KW-1185">Reference proteome</keyword>
<dbReference type="OrthoDB" id="445007at2759"/>
<keyword evidence="4" id="KW-0408">Iron</keyword>
<dbReference type="GeneID" id="30962309"/>
<dbReference type="Pfam" id="PF05721">
    <property type="entry name" value="PhyH"/>
    <property type="match status" value="1"/>
</dbReference>
<dbReference type="GO" id="GO:0046872">
    <property type="term" value="F:metal ion binding"/>
    <property type="evidence" value="ECO:0007669"/>
    <property type="project" value="UniProtKB-KW"/>
</dbReference>
<dbReference type="AlphaFoldDB" id="A0A1D2V8L3"/>
<dbReference type="PANTHER" id="PTHR20883">
    <property type="entry name" value="PHYTANOYL-COA DIOXYGENASE DOMAIN CONTAINING 1"/>
    <property type="match status" value="1"/>
</dbReference>
<dbReference type="InParanoid" id="A0A1D2V8L3"/>
<dbReference type="GO" id="GO:0051213">
    <property type="term" value="F:dioxygenase activity"/>
    <property type="evidence" value="ECO:0007669"/>
    <property type="project" value="UniProtKB-KW"/>
</dbReference>
<dbReference type="EMBL" id="KV454505">
    <property type="protein sequence ID" value="ODV57835.1"/>
    <property type="molecule type" value="Genomic_DNA"/>
</dbReference>
<evidence type="ECO:0000256" key="4">
    <source>
        <dbReference type="ARBA" id="ARBA00023004"/>
    </source>
</evidence>
<protein>
    <submittedName>
        <fullName evidence="5">Phytanoyl-CoA dioxygenase domain-containing protein 1</fullName>
    </submittedName>
</protein>
<keyword evidence="5" id="KW-0223">Dioxygenase</keyword>